<gene>
    <name evidence="1" type="ORF">VCS650_LOCUS43953</name>
</gene>
<evidence type="ECO:0000313" key="2">
    <source>
        <dbReference type="Proteomes" id="UP000663891"/>
    </source>
</evidence>
<name>A0A815VQQ8_9BILA</name>
<evidence type="ECO:0000313" key="1">
    <source>
        <dbReference type="EMBL" id="CAF1538829.1"/>
    </source>
</evidence>
<accession>A0A815VQQ8</accession>
<sequence length="44" mass="5118">MYTWQNPVTITTSPNDEIKPNYAKCPICQILLPKANLFIHQIRC</sequence>
<feature type="non-terminal residue" evidence="1">
    <location>
        <position position="44"/>
    </location>
</feature>
<dbReference type="EMBL" id="CAJNON010006363">
    <property type="protein sequence ID" value="CAF1538829.1"/>
    <property type="molecule type" value="Genomic_DNA"/>
</dbReference>
<reference evidence="1" key="1">
    <citation type="submission" date="2021-02" db="EMBL/GenBank/DDBJ databases">
        <authorList>
            <person name="Nowell W R."/>
        </authorList>
    </citation>
    <scope>NUCLEOTIDE SEQUENCE</scope>
</reference>
<comment type="caution">
    <text evidence="1">The sequence shown here is derived from an EMBL/GenBank/DDBJ whole genome shotgun (WGS) entry which is preliminary data.</text>
</comment>
<dbReference type="Proteomes" id="UP000663891">
    <property type="component" value="Unassembled WGS sequence"/>
</dbReference>
<protein>
    <submittedName>
        <fullName evidence="1">Uncharacterized protein</fullName>
    </submittedName>
</protein>
<proteinExistence type="predicted"/>
<organism evidence="1 2">
    <name type="scientific">Adineta steineri</name>
    <dbReference type="NCBI Taxonomy" id="433720"/>
    <lineage>
        <taxon>Eukaryota</taxon>
        <taxon>Metazoa</taxon>
        <taxon>Spiralia</taxon>
        <taxon>Gnathifera</taxon>
        <taxon>Rotifera</taxon>
        <taxon>Eurotatoria</taxon>
        <taxon>Bdelloidea</taxon>
        <taxon>Adinetida</taxon>
        <taxon>Adinetidae</taxon>
        <taxon>Adineta</taxon>
    </lineage>
</organism>
<dbReference type="AlphaFoldDB" id="A0A815VQQ8"/>